<name>A0A839HTQ4_9BURK</name>
<dbReference type="SUPFAM" id="SSF52540">
    <property type="entry name" value="P-loop containing nucleoside triphosphate hydrolases"/>
    <property type="match status" value="1"/>
</dbReference>
<dbReference type="GO" id="GO:0016887">
    <property type="term" value="F:ATP hydrolysis activity"/>
    <property type="evidence" value="ECO:0007669"/>
    <property type="project" value="InterPro"/>
</dbReference>
<proteinExistence type="predicted"/>
<dbReference type="EMBL" id="JACIVI010000005">
    <property type="protein sequence ID" value="MBB1162869.1"/>
    <property type="molecule type" value="Genomic_DNA"/>
</dbReference>
<keyword evidence="2" id="KW-0472">Membrane</keyword>
<keyword evidence="2" id="KW-1003">Cell membrane</keyword>
<dbReference type="Proteomes" id="UP000586093">
    <property type="component" value="Unassembled WGS sequence"/>
</dbReference>
<evidence type="ECO:0000256" key="3">
    <source>
        <dbReference type="ARBA" id="ARBA00022741"/>
    </source>
</evidence>
<dbReference type="PANTHER" id="PTHR45772">
    <property type="entry name" value="CONSERVED COMPONENT OF ABC TRANSPORTER FOR NATURAL AMINO ACIDS-RELATED"/>
    <property type="match status" value="1"/>
</dbReference>
<dbReference type="Pfam" id="PF12399">
    <property type="entry name" value="BCA_ABC_TP_C"/>
    <property type="match status" value="1"/>
</dbReference>
<dbReference type="GO" id="GO:0005886">
    <property type="term" value="C:plasma membrane"/>
    <property type="evidence" value="ECO:0007669"/>
    <property type="project" value="TreeGrafter"/>
</dbReference>
<dbReference type="PANTHER" id="PTHR45772:SF1">
    <property type="entry name" value="ABC TRANSPORTER ATP-BINDING PROTEIN"/>
    <property type="match status" value="1"/>
</dbReference>
<gene>
    <name evidence="6" type="ORF">H4F90_12865</name>
</gene>
<evidence type="ECO:0000256" key="1">
    <source>
        <dbReference type="ARBA" id="ARBA00022448"/>
    </source>
</evidence>
<dbReference type="InterPro" id="IPR051120">
    <property type="entry name" value="ABC_AA/LPS_Transport"/>
</dbReference>
<sequence>MSLPLAWSPAVPRGERSDAVARRAAVEPVLALQGIGLRFGGLQVLEGVDLAVQPGEIHALIGPNGAGKSSLLNIISGLYRPSAGRVQLGGQRFRRVPTARLARLGVARSFQNLALFPGLDLRANIALGRVAAERAGLFAQWLGLARARREAAEARQLTEALIQQLGLAEVADRPVATLPYGLKKRVELARALIARPRLLLLDEPLAGVPAEEKPALAALIREARAREGFGVLLIEHDLAWVLALADRLTVLDRGRVIASGAPEAVRQDPAVVAAYLGGGPA</sequence>
<comment type="caution">
    <text evidence="6">The sequence shown here is derived from an EMBL/GenBank/DDBJ whole genome shotgun (WGS) entry which is preliminary data.</text>
</comment>
<organism evidence="6 7">
    <name type="scientific">Aquariibacter albus</name>
    <dbReference type="NCBI Taxonomy" id="2759899"/>
    <lineage>
        <taxon>Bacteria</taxon>
        <taxon>Pseudomonadati</taxon>
        <taxon>Pseudomonadota</taxon>
        <taxon>Betaproteobacteria</taxon>
        <taxon>Burkholderiales</taxon>
        <taxon>Sphaerotilaceae</taxon>
        <taxon>Aquariibacter</taxon>
    </lineage>
</organism>
<keyword evidence="4 6" id="KW-0067">ATP-binding</keyword>
<dbReference type="InterPro" id="IPR027417">
    <property type="entry name" value="P-loop_NTPase"/>
</dbReference>
<feature type="domain" description="ABC transporter" evidence="5">
    <location>
        <begin position="30"/>
        <end position="278"/>
    </location>
</feature>
<keyword evidence="3" id="KW-0547">Nucleotide-binding</keyword>
<reference evidence="6 7" key="1">
    <citation type="submission" date="2020-08" db="EMBL/GenBank/DDBJ databases">
        <title>Aquariorum lacteus gen. nov., sp. nov., a new member of the family Comamonadaceae, isolated from freshwater aquarium.</title>
        <authorList>
            <person name="Chun S.-J."/>
        </authorList>
    </citation>
    <scope>NUCLEOTIDE SEQUENCE [LARGE SCALE GENOMIC DNA]</scope>
    <source>
        <strain evidence="6 7">SJAQ100</strain>
    </source>
</reference>
<evidence type="ECO:0000256" key="4">
    <source>
        <dbReference type="ARBA" id="ARBA00022840"/>
    </source>
</evidence>
<protein>
    <submittedName>
        <fullName evidence="6">ABC transporter ATP-binding protein</fullName>
    </submittedName>
</protein>
<evidence type="ECO:0000313" key="6">
    <source>
        <dbReference type="EMBL" id="MBB1162869.1"/>
    </source>
</evidence>
<evidence type="ECO:0000259" key="5">
    <source>
        <dbReference type="PROSITE" id="PS50893"/>
    </source>
</evidence>
<dbReference type="PROSITE" id="PS50893">
    <property type="entry name" value="ABC_TRANSPORTER_2"/>
    <property type="match status" value="1"/>
</dbReference>
<dbReference type="InterPro" id="IPR032823">
    <property type="entry name" value="BCA_ABC_TP_C"/>
</dbReference>
<dbReference type="SMART" id="SM00382">
    <property type="entry name" value="AAA"/>
    <property type="match status" value="1"/>
</dbReference>
<accession>A0A839HTQ4</accession>
<dbReference type="RefSeq" id="WP_182665236.1">
    <property type="nucleotide sequence ID" value="NZ_JACIVI010000005.1"/>
</dbReference>
<dbReference type="GO" id="GO:0005524">
    <property type="term" value="F:ATP binding"/>
    <property type="evidence" value="ECO:0007669"/>
    <property type="project" value="UniProtKB-KW"/>
</dbReference>
<dbReference type="InterPro" id="IPR003439">
    <property type="entry name" value="ABC_transporter-like_ATP-bd"/>
</dbReference>
<dbReference type="Pfam" id="PF00005">
    <property type="entry name" value="ABC_tran"/>
    <property type="match status" value="1"/>
</dbReference>
<keyword evidence="7" id="KW-1185">Reference proteome</keyword>
<evidence type="ECO:0000313" key="7">
    <source>
        <dbReference type="Proteomes" id="UP000586093"/>
    </source>
</evidence>
<dbReference type="Gene3D" id="3.40.50.300">
    <property type="entry name" value="P-loop containing nucleotide triphosphate hydrolases"/>
    <property type="match status" value="1"/>
</dbReference>
<dbReference type="AlphaFoldDB" id="A0A839HTQ4"/>
<dbReference type="CDD" id="cd03219">
    <property type="entry name" value="ABC_Mj1267_LivG_branched"/>
    <property type="match status" value="1"/>
</dbReference>
<dbReference type="InterPro" id="IPR003593">
    <property type="entry name" value="AAA+_ATPase"/>
</dbReference>
<keyword evidence="1" id="KW-0813">Transport</keyword>
<evidence type="ECO:0000256" key="2">
    <source>
        <dbReference type="ARBA" id="ARBA00022475"/>
    </source>
</evidence>